<dbReference type="InterPro" id="IPR008984">
    <property type="entry name" value="SMAD_FHA_dom_sf"/>
</dbReference>
<dbReference type="PANTHER" id="PTHR48012">
    <property type="entry name" value="STERILE20-LIKE KINASE, ISOFORM B-RELATED"/>
    <property type="match status" value="1"/>
</dbReference>
<dbReference type="PROSITE" id="PS50006">
    <property type="entry name" value="FHA_DOMAIN"/>
    <property type="match status" value="1"/>
</dbReference>
<dbReference type="OrthoDB" id="275301at2759"/>
<dbReference type="EC" id="2.7.11.1" evidence="1"/>
<dbReference type="PROSITE" id="PS50011">
    <property type="entry name" value="PROTEIN_KINASE_DOM"/>
    <property type="match status" value="1"/>
</dbReference>
<dbReference type="InterPro" id="IPR017441">
    <property type="entry name" value="Protein_kinase_ATP_BS"/>
</dbReference>
<dbReference type="SUPFAM" id="SSF56112">
    <property type="entry name" value="Protein kinase-like (PK-like)"/>
    <property type="match status" value="1"/>
</dbReference>
<dbReference type="Proteomes" id="UP000030693">
    <property type="component" value="Unassembled WGS sequence"/>
</dbReference>
<evidence type="ECO:0000256" key="5">
    <source>
        <dbReference type="SAM" id="MobiDB-lite"/>
    </source>
</evidence>
<evidence type="ECO:0000256" key="3">
    <source>
        <dbReference type="ARBA" id="ARBA00022840"/>
    </source>
</evidence>
<dbReference type="PROSITE" id="PS00107">
    <property type="entry name" value="PROTEIN_KINASE_ATP"/>
    <property type="match status" value="1"/>
</dbReference>
<dbReference type="GO" id="GO:0004674">
    <property type="term" value="F:protein serine/threonine kinase activity"/>
    <property type="evidence" value="ECO:0007669"/>
    <property type="project" value="UniProtKB-EC"/>
</dbReference>
<feature type="binding site" evidence="4">
    <location>
        <position position="44"/>
    </location>
    <ligand>
        <name>ATP</name>
        <dbReference type="ChEBI" id="CHEBI:30616"/>
    </ligand>
</feature>
<sequence>MLSIHDLLRPPHDVFELQTTLGAGTFGKVLKAQHRDNGSISAIKIVPLDHSDKTSQTEILREVELMRGLRCNQIVQLLGTYLLPLQLWIVLEYCPGGSIADYPRFCNRTLQERQIASICRDSLAGLVYMHNQRLIHRDVKAGNILLGMDASAKLADFGVASRLSSQTMHRRTLTGTPYWMAPEVVQENDYDERVDVWSLGITCIEMADGRPPFSEFRPMLAMMMIPSKPPPTVSQPERFSPLFLDFISRCLVKDPAHRPSSKDLLSHPFLSTGVSLEPVLTEMITAIDRMSQISDGIAKAHVAMAGGPVDVGVGSPMHHPQQPALPQHPHQQQQHYHSQQPHHPPPPQPQPQPQPQQQQQHYMKPHPTAYLLQQGGHAVSPNGSTANYQSPAGTPRPAAGGAFPPPPPPIALPSPGSGSGELGGNSLAHHHPPHSAGGGSGQPAWWSGPGAGRHPSPPNSAPTTGSSNPSTYTYNGSATTGPTAAGTSWNLPPPSPTAGHAPLPYGATGGHQTPLPPAPTRAAPLPPGATSPAPLPGPISPPPLPPASAPGTQQHPPPAIALPAPATGSRQLDGTSPPSSKPASPTLQSELGALQHPPPNIPLKNLPSPIIAIFVKSGNSTFEADLRRGPLAIMRTPSSDSPSTPVPTNSIWFKSRVVSRHHAQIDYHKPTGQLLLYDMGSSAGTFVNGKRLSEFQRPSKPYTLSTSDDVRIGTSIDMNGSDLAEGADESASPSDRRALRLSVFLDYTHNPAGLYCIILSNNPHKHGIRELC</sequence>
<feature type="compositionally biased region" description="Low complexity" evidence="5">
    <location>
        <begin position="355"/>
        <end position="367"/>
    </location>
</feature>
<dbReference type="InterPro" id="IPR008271">
    <property type="entry name" value="Ser/Thr_kinase_AS"/>
</dbReference>
<feature type="compositionally biased region" description="Polar residues" evidence="5">
    <location>
        <begin position="461"/>
        <end position="475"/>
    </location>
</feature>
<evidence type="ECO:0000256" key="4">
    <source>
        <dbReference type="PROSITE-ProRule" id="PRU10141"/>
    </source>
</evidence>
<dbReference type="GeneID" id="20526974"/>
<proteinExistence type="predicted"/>
<dbReference type="InterPro" id="IPR000719">
    <property type="entry name" value="Prot_kinase_dom"/>
</dbReference>
<feature type="compositionally biased region" description="Low complexity" evidence="5">
    <location>
        <begin position="390"/>
        <end position="402"/>
    </location>
</feature>
<dbReference type="SMART" id="SM00240">
    <property type="entry name" value="FHA"/>
    <property type="match status" value="1"/>
</dbReference>
<dbReference type="RefSeq" id="XP_009494426.1">
    <property type="nucleotide sequence ID" value="XM_009496151.1"/>
</dbReference>
<dbReference type="InterPro" id="IPR050629">
    <property type="entry name" value="STE20/SPS1-PAK"/>
</dbReference>
<dbReference type="PANTHER" id="PTHR48012:SF2">
    <property type="entry name" value="STERILE20-LIKE KINASE, ISOFORM B"/>
    <property type="match status" value="1"/>
</dbReference>
<feature type="domain" description="FHA" evidence="6">
    <location>
        <begin position="631"/>
        <end position="692"/>
    </location>
</feature>
<feature type="domain" description="Protein kinase" evidence="7">
    <location>
        <begin position="15"/>
        <end position="270"/>
    </location>
</feature>
<keyword evidence="2 4" id="KW-0547">Nucleotide-binding</keyword>
<keyword evidence="8" id="KW-0418">Kinase</keyword>
<protein>
    <recommendedName>
        <fullName evidence="1">non-specific serine/threonine protein kinase</fullName>
        <ecNumber evidence="1">2.7.11.1</ecNumber>
    </recommendedName>
</protein>
<dbReference type="Gene3D" id="1.10.510.10">
    <property type="entry name" value="Transferase(Phosphotransferase) domain 1"/>
    <property type="match status" value="1"/>
</dbReference>
<accession>A0A058ZBK6</accession>
<dbReference type="FunFam" id="1.10.510.10:FF:000421">
    <property type="entry name" value="Serine/threonine-protein kinase PAK 6"/>
    <property type="match status" value="1"/>
</dbReference>
<gene>
    <name evidence="8" type="ORF">H696_02249</name>
</gene>
<dbReference type="OMA" id="MAQNIGP"/>
<dbReference type="STRING" id="691883.A0A058ZBK6"/>
<evidence type="ECO:0000256" key="2">
    <source>
        <dbReference type="ARBA" id="ARBA00022741"/>
    </source>
</evidence>
<dbReference type="Pfam" id="PF00069">
    <property type="entry name" value="Pkinase"/>
    <property type="match status" value="1"/>
</dbReference>
<dbReference type="Gene3D" id="2.60.200.20">
    <property type="match status" value="1"/>
</dbReference>
<keyword evidence="8" id="KW-0808">Transferase</keyword>
<dbReference type="SUPFAM" id="SSF49879">
    <property type="entry name" value="SMAD/FHA domain"/>
    <property type="match status" value="1"/>
</dbReference>
<dbReference type="InterPro" id="IPR011009">
    <property type="entry name" value="Kinase-like_dom_sf"/>
</dbReference>
<feature type="compositionally biased region" description="Low complexity" evidence="5">
    <location>
        <begin position="316"/>
        <end position="341"/>
    </location>
</feature>
<feature type="compositionally biased region" description="Pro residues" evidence="5">
    <location>
        <begin position="342"/>
        <end position="354"/>
    </location>
</feature>
<reference evidence="8" key="1">
    <citation type="submission" date="2013-04" db="EMBL/GenBank/DDBJ databases">
        <title>The Genome Sequence of Fonticula alba ATCC 38817.</title>
        <authorList>
            <consortium name="The Broad Institute Genomics Platform"/>
            <person name="Russ C."/>
            <person name="Cuomo C."/>
            <person name="Burger G."/>
            <person name="Gray M.W."/>
            <person name="Holland P.W.H."/>
            <person name="King N."/>
            <person name="Lang F.B.F."/>
            <person name="Roger A.J."/>
            <person name="Ruiz-Trillo I."/>
            <person name="Brown M."/>
            <person name="Walker B."/>
            <person name="Young S."/>
            <person name="Zeng Q."/>
            <person name="Gargeya S."/>
            <person name="Fitzgerald M."/>
            <person name="Haas B."/>
            <person name="Abouelleil A."/>
            <person name="Allen A.W."/>
            <person name="Alvarado L."/>
            <person name="Arachchi H.M."/>
            <person name="Berlin A.M."/>
            <person name="Chapman S.B."/>
            <person name="Gainer-Dewar J."/>
            <person name="Goldberg J."/>
            <person name="Griggs A."/>
            <person name="Gujja S."/>
            <person name="Hansen M."/>
            <person name="Howarth C."/>
            <person name="Imamovic A."/>
            <person name="Ireland A."/>
            <person name="Larimer J."/>
            <person name="McCowan C."/>
            <person name="Murphy C."/>
            <person name="Pearson M."/>
            <person name="Poon T.W."/>
            <person name="Priest M."/>
            <person name="Roberts A."/>
            <person name="Saif S."/>
            <person name="Shea T."/>
            <person name="Sisk P."/>
            <person name="Sykes S."/>
            <person name="Wortman J."/>
            <person name="Nusbaum C."/>
            <person name="Birren B."/>
        </authorList>
    </citation>
    <scope>NUCLEOTIDE SEQUENCE [LARGE SCALE GENOMIC DNA]</scope>
    <source>
        <strain evidence="8">ATCC 38817</strain>
    </source>
</reference>
<evidence type="ECO:0000313" key="8">
    <source>
        <dbReference type="EMBL" id="KCV71303.1"/>
    </source>
</evidence>
<dbReference type="GO" id="GO:0005524">
    <property type="term" value="F:ATP binding"/>
    <property type="evidence" value="ECO:0007669"/>
    <property type="project" value="UniProtKB-UniRule"/>
</dbReference>
<evidence type="ECO:0000259" key="7">
    <source>
        <dbReference type="PROSITE" id="PS50011"/>
    </source>
</evidence>
<feature type="compositionally biased region" description="Pro residues" evidence="5">
    <location>
        <begin position="514"/>
        <end position="548"/>
    </location>
</feature>
<name>A0A058ZBK6_FONAL</name>
<evidence type="ECO:0000259" key="6">
    <source>
        <dbReference type="PROSITE" id="PS50006"/>
    </source>
</evidence>
<keyword evidence="9" id="KW-1185">Reference proteome</keyword>
<dbReference type="PROSITE" id="PS00108">
    <property type="entry name" value="PROTEIN_KINASE_ST"/>
    <property type="match status" value="1"/>
</dbReference>
<organism evidence="8">
    <name type="scientific">Fonticula alba</name>
    <name type="common">Slime mold</name>
    <dbReference type="NCBI Taxonomy" id="691883"/>
    <lineage>
        <taxon>Eukaryota</taxon>
        <taxon>Rotosphaerida</taxon>
        <taxon>Fonticulaceae</taxon>
        <taxon>Fonticula</taxon>
    </lineage>
</organism>
<dbReference type="EMBL" id="KB932203">
    <property type="protein sequence ID" value="KCV71303.1"/>
    <property type="molecule type" value="Genomic_DNA"/>
</dbReference>
<dbReference type="SMART" id="SM00220">
    <property type="entry name" value="S_TKc"/>
    <property type="match status" value="1"/>
</dbReference>
<feature type="compositionally biased region" description="Low complexity" evidence="5">
    <location>
        <begin position="576"/>
        <end position="585"/>
    </location>
</feature>
<evidence type="ECO:0000256" key="1">
    <source>
        <dbReference type="ARBA" id="ARBA00012513"/>
    </source>
</evidence>
<evidence type="ECO:0000313" key="9">
    <source>
        <dbReference type="Proteomes" id="UP000030693"/>
    </source>
</evidence>
<dbReference type="eggNOG" id="KOG0574">
    <property type="taxonomic scope" value="Eukaryota"/>
</dbReference>
<dbReference type="InterPro" id="IPR000253">
    <property type="entry name" value="FHA_dom"/>
</dbReference>
<feature type="compositionally biased region" description="Low complexity" evidence="5">
    <location>
        <begin position="476"/>
        <end position="488"/>
    </location>
</feature>
<dbReference type="GO" id="GO:0005737">
    <property type="term" value="C:cytoplasm"/>
    <property type="evidence" value="ECO:0007669"/>
    <property type="project" value="TreeGrafter"/>
</dbReference>
<feature type="region of interest" description="Disordered" evidence="5">
    <location>
        <begin position="309"/>
        <end position="601"/>
    </location>
</feature>
<dbReference type="AlphaFoldDB" id="A0A058ZBK6"/>
<keyword evidence="3 4" id="KW-0067">ATP-binding</keyword>
<dbReference type="Pfam" id="PF00498">
    <property type="entry name" value="FHA"/>
    <property type="match status" value="1"/>
</dbReference>
<feature type="compositionally biased region" description="Pro residues" evidence="5">
    <location>
        <begin position="403"/>
        <end position="412"/>
    </location>
</feature>